<evidence type="ECO:0000313" key="10">
    <source>
        <dbReference type="Proteomes" id="UP000233549"/>
    </source>
</evidence>
<dbReference type="Proteomes" id="UP000256244">
    <property type="component" value="Chromosome"/>
</dbReference>
<accession>A0A0E1L3B9</accession>
<organism evidence="5 8">
    <name type="scientific">Escherichia coli</name>
    <dbReference type="NCBI Taxonomy" id="562"/>
    <lineage>
        <taxon>Bacteria</taxon>
        <taxon>Pseudomonadati</taxon>
        <taxon>Pseudomonadota</taxon>
        <taxon>Gammaproteobacteria</taxon>
        <taxon>Enterobacterales</taxon>
        <taxon>Enterobacteriaceae</taxon>
        <taxon>Escherichia</taxon>
    </lineage>
</organism>
<reference evidence="3 12" key="6">
    <citation type="submission" date="2018-08" db="EMBL/GenBank/DDBJ databases">
        <title>Complete genome sequencing and genomic characterization of five Escherichia coli strains co-producing MCR-1 and ESBLs from different origins in China.</title>
        <authorList>
            <person name="Bai L."/>
        </authorList>
    </citation>
    <scope>NUCLEOTIDE SEQUENCE [LARGE SCALE GENOMIC DNA]</scope>
    <source>
        <strain evidence="12">cq9</strain>
        <strain evidence="3">Cq9</strain>
    </source>
</reference>
<reference evidence="1 9" key="3">
    <citation type="submission" date="2017-10" db="EMBL/GenBank/DDBJ databases">
        <title>Genome and in vitro analysis of Escherichia coli resistant to antibiotic.</title>
        <authorList>
            <person name="Pereira U.P."/>
            <person name="Facimoto C.T."/>
            <person name="Campos P.A."/>
            <person name="Araujo B.F."/>
            <person name="Royer S."/>
            <person name="Goncalves I.R."/>
            <person name="Ferreira M.L."/>
            <person name="Gontijo P."/>
            <person name="Ribas R.M."/>
        </authorList>
    </citation>
    <scope>NUCLEOTIDE SEQUENCE [LARGE SCALE GENOMIC DNA]</scope>
    <source>
        <strain evidence="1 9">UFU_EC98</strain>
    </source>
</reference>
<proteinExistence type="predicted"/>
<sequence>MSHFHAVEFALQHRANHNFYLSTLSLTKQAVPALRKFSRSIARFLMSVYSSDGICVSSLRTAPKRAMYRL</sequence>
<dbReference type="EMBL" id="MRVZ01000018">
    <property type="protein sequence ID" value="PAU25002.1"/>
    <property type="molecule type" value="Genomic_DNA"/>
</dbReference>
<evidence type="ECO:0000313" key="12">
    <source>
        <dbReference type="Proteomes" id="UP000256244"/>
    </source>
</evidence>
<evidence type="ECO:0000313" key="3">
    <source>
        <dbReference type="EMBL" id="AXO05867.1"/>
    </source>
</evidence>
<dbReference type="EMBL" id="CP024092">
    <property type="protein sequence ID" value="ATP23431.1"/>
    <property type="molecule type" value="Genomic_DNA"/>
</dbReference>
<dbReference type="Proteomes" id="UP000233549">
    <property type="component" value="Unassembled WGS sequence"/>
</dbReference>
<dbReference type="Proteomes" id="UP000218543">
    <property type="component" value="Unassembled WGS sequence"/>
</dbReference>
<reference evidence="2 11" key="4">
    <citation type="submission" date="2017-10" db="EMBL/GenBank/DDBJ databases">
        <title>mcr-1 positive E.coli isolates in China.</title>
        <authorList>
            <person name="Li B."/>
            <person name="Wang X."/>
        </authorList>
    </citation>
    <scope>NUCLEOTIDE SEQUENCE [LARGE SCALE GENOMIC DNA]</scope>
    <source>
        <strain evidence="2 11">14EC029</strain>
    </source>
</reference>
<accession>A0A2A2XGE7</accession>
<dbReference type="AlphaFoldDB" id="A0A0E1L3B9"/>
<evidence type="ECO:0000313" key="6">
    <source>
        <dbReference type="EMBL" id="PKD90316.1"/>
    </source>
</evidence>
<evidence type="ECO:0000313" key="5">
    <source>
        <dbReference type="EMBL" id="PAU25002.1"/>
    </source>
</evidence>
<reference evidence="5 8" key="1">
    <citation type="submission" date="2016-12" db="EMBL/GenBank/DDBJ databases">
        <title>Real-Time Genomic Investigation Underlying the Public Health Response to a Shiga Toxin-Producing Escherichia Coli O26:H11 Outbreak in a Nursery.</title>
        <authorList>
            <person name="Ferdous M."/>
            <person name="Moran-Gilad J."/>
            <person name="Rossen J.W."/>
            <person name="Gdalevich M."/>
        </authorList>
    </citation>
    <scope>NUCLEOTIDE SEQUENCE [LARGE SCALE GENOMIC DNA]</scope>
    <source>
        <strain evidence="5 8">STEC 514-2</strain>
    </source>
</reference>
<evidence type="ECO:0000313" key="2">
    <source>
        <dbReference type="EMBL" id="AUK02659.1"/>
    </source>
</evidence>
<dbReference type="EMBL" id="CP031546">
    <property type="protein sequence ID" value="AXO05867.1"/>
    <property type="molecule type" value="Genomic_DNA"/>
</dbReference>
<dbReference type="RefSeq" id="WP_001438653.1">
    <property type="nucleotide sequence ID" value="NZ_JAHASF010000059.1"/>
</dbReference>
<evidence type="ECO:0000313" key="7">
    <source>
        <dbReference type="Proteomes" id="UP000197270"/>
    </source>
</evidence>
<reference evidence="6 10" key="5">
    <citation type="submission" date="2017-12" db="EMBL/GenBank/DDBJ databases">
        <title>Rapid rising of carbapenem-resistant Enterobacteriaceae(CRE) and emergence of colistin resistance genemcr-1 in CRE in the hospital of Henan, China.</title>
        <authorList>
            <person name="Sun Q."/>
            <person name="Zhang R."/>
            <person name="Li Y."/>
            <person name="Shen Y."/>
            <person name="Zhang Y."/>
            <person name="Yang J."/>
            <person name="Shu L."/>
            <person name="Zhou H."/>
            <person name="Wang Y."/>
            <person name="Wang B."/>
            <person name="Shen Z."/>
        </authorList>
    </citation>
    <scope>NUCLEOTIDE SEQUENCE [LARGE SCALE GENOMIC DNA]</scope>
    <source>
        <strain evidence="6 10">3512</strain>
    </source>
</reference>
<evidence type="ECO:0000313" key="1">
    <source>
        <dbReference type="EMBL" id="ATP23431.1"/>
    </source>
</evidence>
<protein>
    <submittedName>
        <fullName evidence="5">Uncharacterized protein</fullName>
    </submittedName>
</protein>
<dbReference type="Proteomes" id="UP000234238">
    <property type="component" value="Chromosome"/>
</dbReference>
<evidence type="ECO:0000313" key="8">
    <source>
        <dbReference type="Proteomes" id="UP000218543"/>
    </source>
</evidence>
<name>A0A0E1L3B9_ECOLX</name>
<reference evidence="4 7" key="2">
    <citation type="submission" date="2017-05" db="EMBL/GenBank/DDBJ databases">
        <title>Sequencing of Escherichia coli that cause persistent and transient Mastitis.</title>
        <authorList>
            <person name="Thacker T.C."/>
            <person name="Lippolis J.D."/>
            <person name="Brunelle B.W."/>
            <person name="Casey T.A."/>
            <person name="Reinhardt T.A."/>
            <person name="Sacco R.E."/>
            <person name="Holman D.B."/>
        </authorList>
    </citation>
    <scope>NUCLEOTIDE SEQUENCE [LARGE SCALE GENOMIC DNA]</scope>
    <source>
        <strain evidence="4 7">ECA-B</strain>
    </source>
</reference>
<evidence type="ECO:0000313" key="11">
    <source>
        <dbReference type="Proteomes" id="UP000234238"/>
    </source>
</evidence>
<dbReference type="EMBL" id="CP024141">
    <property type="protein sequence ID" value="AUK02659.1"/>
    <property type="molecule type" value="Genomic_DNA"/>
</dbReference>
<dbReference type="Proteomes" id="UP000197270">
    <property type="component" value="Unassembled WGS sequence"/>
</dbReference>
<evidence type="ECO:0000313" key="9">
    <source>
        <dbReference type="Proteomes" id="UP000225264"/>
    </source>
</evidence>
<dbReference type="EMBL" id="PITP01000007">
    <property type="protein sequence ID" value="PKD90316.1"/>
    <property type="molecule type" value="Genomic_DNA"/>
</dbReference>
<dbReference type="EMBL" id="NHTF01000069">
    <property type="protein sequence ID" value="OWW51935.1"/>
    <property type="molecule type" value="Genomic_DNA"/>
</dbReference>
<gene>
    <name evidence="5" type="ORF">BTQ06_06285</name>
    <name evidence="4" type="ORF">CCS08_22790</name>
    <name evidence="1" type="ORF">CQ842_07385</name>
    <name evidence="2" type="ORF">CR538_20845</name>
    <name evidence="6" type="ORF">CWS33_09415</name>
    <name evidence="3" type="ORF">DS732_05570</name>
</gene>
<evidence type="ECO:0000313" key="4">
    <source>
        <dbReference type="EMBL" id="OWW51935.1"/>
    </source>
</evidence>